<dbReference type="EMBL" id="BLLL01000006">
    <property type="protein sequence ID" value="GFH62893.1"/>
    <property type="molecule type" value="Genomic_DNA"/>
</dbReference>
<dbReference type="Proteomes" id="UP000505077">
    <property type="component" value="Unassembled WGS sequence"/>
</dbReference>
<sequence>ARLVRLSEFKRRQAAPVLKITRQAFGVGWRMPVACQYSL</sequence>
<dbReference type="Gene3D" id="1.10.10.1510">
    <property type="match status" value="1"/>
</dbReference>
<feature type="non-terminal residue" evidence="1">
    <location>
        <position position="1"/>
    </location>
</feature>
<evidence type="ECO:0000313" key="1">
    <source>
        <dbReference type="EMBL" id="GFH62893.1"/>
    </source>
</evidence>
<evidence type="ECO:0000313" key="2">
    <source>
        <dbReference type="Proteomes" id="UP000505077"/>
    </source>
</evidence>
<comment type="caution">
    <text evidence="1">The sequence shown here is derived from an EMBL/GenBank/DDBJ whole genome shotgun (WGS) entry which is preliminary data.</text>
</comment>
<gene>
    <name evidence="1" type="primary">nadE</name>
    <name evidence="1" type="ORF">ZNDK_0664</name>
</gene>
<reference evidence="1 2" key="1">
    <citation type="journal article" date="2020" name="ISME J.">
        <title>Parallel Reductive Genome Evolution in Desulfovibrio Ectosymbionts Independently Acquired by Trichonympha Protists in the Termite Gut.</title>
        <authorList>
            <person name="Takeuchi M."/>
            <person name="Kuwahara H."/>
            <person name="Murakami T."/>
            <person name="Takahashi K."/>
            <person name="Kajitani R."/>
            <person name="Toyoda A."/>
            <person name="Itoh T."/>
            <person name="Ohkuma M."/>
            <person name="Hongoh Y."/>
        </authorList>
    </citation>
    <scope>NUCLEOTIDE SEQUENCE [LARGE SCALE GENOMIC DNA]</scope>
    <source>
        <strain evidence="1">ZnDsv-02</strain>
    </source>
</reference>
<organism evidence="1 2">
    <name type="scientific">Candidatus Desulfovibrio kirbyi</name>
    <dbReference type="NCBI Taxonomy" id="2696086"/>
    <lineage>
        <taxon>Bacteria</taxon>
        <taxon>Pseudomonadati</taxon>
        <taxon>Thermodesulfobacteriota</taxon>
        <taxon>Desulfovibrionia</taxon>
        <taxon>Desulfovibrionales</taxon>
        <taxon>Desulfovibrionaceae</taxon>
        <taxon>Desulfovibrio</taxon>
    </lineage>
</organism>
<protein>
    <submittedName>
        <fullName evidence="1">Glutamine-dependent NAD+ synthetase</fullName>
    </submittedName>
</protein>
<accession>A0A6L2R5U8</accession>
<name>A0A6L2R5U8_9BACT</name>
<proteinExistence type="predicted"/>
<dbReference type="AlphaFoldDB" id="A0A6L2R5U8"/>